<evidence type="ECO:0000256" key="3">
    <source>
        <dbReference type="ARBA" id="ARBA00022723"/>
    </source>
</evidence>
<feature type="domain" description="Rieske" evidence="7">
    <location>
        <begin position="27"/>
        <end position="128"/>
    </location>
</feature>
<evidence type="ECO:0000313" key="8">
    <source>
        <dbReference type="EMBL" id="CAA0085923.1"/>
    </source>
</evidence>
<dbReference type="EC" id="1.14.13.142" evidence="8"/>
<dbReference type="InterPro" id="IPR045605">
    <property type="entry name" value="KshA-like_C"/>
</dbReference>
<dbReference type="PANTHER" id="PTHR21266">
    <property type="entry name" value="IRON-SULFUR DOMAIN CONTAINING PROTEIN"/>
    <property type="match status" value="1"/>
</dbReference>
<keyword evidence="4 8" id="KW-0560">Oxidoreductase</keyword>
<protein>
    <submittedName>
        <fullName evidence="8">3-ketosteroid-9-alpha-monooxygenase, oxygenase component</fullName>
        <ecNumber evidence="8">1.14.13.142</ecNumber>
    </submittedName>
</protein>
<dbReference type="InterPro" id="IPR017941">
    <property type="entry name" value="Rieske_2Fe-2S"/>
</dbReference>
<dbReference type="PROSITE" id="PS51296">
    <property type="entry name" value="RIESKE"/>
    <property type="match status" value="1"/>
</dbReference>
<dbReference type="RefSeq" id="WP_159267578.1">
    <property type="nucleotide sequence ID" value="NZ_CACSIK010000001.1"/>
</dbReference>
<dbReference type="InterPro" id="IPR036922">
    <property type="entry name" value="Rieske_2Fe-2S_sf"/>
</dbReference>
<organism evidence="8 9">
    <name type="scientific">Zhongshania aliphaticivorans</name>
    <dbReference type="NCBI Taxonomy" id="1470434"/>
    <lineage>
        <taxon>Bacteria</taxon>
        <taxon>Pseudomonadati</taxon>
        <taxon>Pseudomonadota</taxon>
        <taxon>Gammaproteobacteria</taxon>
        <taxon>Cellvibrionales</taxon>
        <taxon>Spongiibacteraceae</taxon>
        <taxon>Zhongshania</taxon>
    </lineage>
</organism>
<evidence type="ECO:0000313" key="9">
    <source>
        <dbReference type="Proteomes" id="UP000435877"/>
    </source>
</evidence>
<evidence type="ECO:0000256" key="6">
    <source>
        <dbReference type="ARBA" id="ARBA00023014"/>
    </source>
</evidence>
<dbReference type="GO" id="GO:0004497">
    <property type="term" value="F:monooxygenase activity"/>
    <property type="evidence" value="ECO:0007669"/>
    <property type="project" value="UniProtKB-KW"/>
</dbReference>
<dbReference type="GO" id="GO:0008203">
    <property type="term" value="P:cholesterol metabolic process"/>
    <property type="evidence" value="ECO:0007669"/>
    <property type="project" value="InterPro"/>
</dbReference>
<keyword evidence="5" id="KW-0408">Iron</keyword>
<dbReference type="Pfam" id="PF00355">
    <property type="entry name" value="Rieske"/>
    <property type="match status" value="1"/>
</dbReference>
<dbReference type="Proteomes" id="UP000435877">
    <property type="component" value="Unassembled WGS sequence"/>
</dbReference>
<dbReference type="InterPro" id="IPR050584">
    <property type="entry name" value="Cholesterol_7-desaturase"/>
</dbReference>
<evidence type="ECO:0000259" key="7">
    <source>
        <dbReference type="PROSITE" id="PS51296"/>
    </source>
</evidence>
<evidence type="ECO:0000256" key="1">
    <source>
        <dbReference type="ARBA" id="ARBA00001962"/>
    </source>
</evidence>
<sequence length="354" mass="40711">MSQVAQVPRQPHIIEAAELPDRYARGWYCLGLASEYTNKPVKLNYFGTRMVAYRGEDGEVHILDGYCPHMGADLSEGCVEENSIRCPFHAWRWGADGVCDDIPYAKRIPAKAVIRSYPTLEENHLLFMWFDPEGNPPIEDQRPPRIDDVYSDDWTIWQMDLMTIQTNARELIDNMADVAHFGPIHGAPIKQFKNIVYKHAYRQELTGGSELLAEDGELSSEATYYGPAYMNTFMTGQVDGMDVASRLLVTHVPIDTHSFDLRFGVAVKKIAGMSDEQNEEMARQYTQQNREAFFQDVHIWHTKTRVDNPVLCDGDGPINRLRQWYQQFYLDIADVPDTFNEKREYVVDYAIRNP</sequence>
<dbReference type="GO" id="GO:0046872">
    <property type="term" value="F:metal ion binding"/>
    <property type="evidence" value="ECO:0007669"/>
    <property type="project" value="UniProtKB-KW"/>
</dbReference>
<keyword evidence="9" id="KW-1185">Reference proteome</keyword>
<dbReference type="EMBL" id="CACSIK010000001">
    <property type="protein sequence ID" value="CAA0085923.1"/>
    <property type="molecule type" value="Genomic_DNA"/>
</dbReference>
<dbReference type="Gene3D" id="3.90.380.10">
    <property type="entry name" value="Naphthalene 1,2-dioxygenase Alpha Subunit, Chain A, domain 1"/>
    <property type="match status" value="1"/>
</dbReference>
<evidence type="ECO:0000256" key="4">
    <source>
        <dbReference type="ARBA" id="ARBA00023002"/>
    </source>
</evidence>
<dbReference type="SUPFAM" id="SSF55961">
    <property type="entry name" value="Bet v1-like"/>
    <property type="match status" value="1"/>
</dbReference>
<dbReference type="Pfam" id="PF19298">
    <property type="entry name" value="KshA_C"/>
    <property type="match status" value="1"/>
</dbReference>
<dbReference type="AlphaFoldDB" id="A0A5S9N9W6"/>
<keyword evidence="2" id="KW-0001">2Fe-2S</keyword>
<dbReference type="PANTHER" id="PTHR21266:SF60">
    <property type="entry name" value="3-KETOSTEROID-9-ALPHA-MONOOXYGENASE, OXYGENASE COMPONENT"/>
    <property type="match status" value="1"/>
</dbReference>
<keyword evidence="8" id="KW-0503">Monooxygenase</keyword>
<comment type="cofactor">
    <cofactor evidence="1">
        <name>Fe cation</name>
        <dbReference type="ChEBI" id="CHEBI:24875"/>
    </cofactor>
</comment>
<gene>
    <name evidence="8" type="primary">kshA_2</name>
    <name evidence="8" type="ORF">IHBHHGIJ_00924</name>
</gene>
<dbReference type="Gene3D" id="2.102.10.10">
    <property type="entry name" value="Rieske [2Fe-2S] iron-sulphur domain"/>
    <property type="match status" value="1"/>
</dbReference>
<proteinExistence type="predicted"/>
<dbReference type="OrthoDB" id="9769355at2"/>
<dbReference type="GO" id="GO:0051537">
    <property type="term" value="F:2 iron, 2 sulfur cluster binding"/>
    <property type="evidence" value="ECO:0007669"/>
    <property type="project" value="UniProtKB-KW"/>
</dbReference>
<reference evidence="8 9" key="1">
    <citation type="submission" date="2019-11" db="EMBL/GenBank/DDBJ databases">
        <authorList>
            <person name="Holert J."/>
        </authorList>
    </citation>
    <scope>NUCLEOTIDE SEQUENCE [LARGE SCALE GENOMIC DNA]</scope>
    <source>
        <strain evidence="8">SB11_1A</strain>
    </source>
</reference>
<evidence type="ECO:0000256" key="5">
    <source>
        <dbReference type="ARBA" id="ARBA00023004"/>
    </source>
</evidence>
<keyword evidence="3" id="KW-0479">Metal-binding</keyword>
<accession>A0A5S9N9W6</accession>
<dbReference type="SUPFAM" id="SSF50022">
    <property type="entry name" value="ISP domain"/>
    <property type="match status" value="1"/>
</dbReference>
<name>A0A5S9N9W6_9GAMM</name>
<evidence type="ECO:0000256" key="2">
    <source>
        <dbReference type="ARBA" id="ARBA00022714"/>
    </source>
</evidence>
<keyword evidence="6" id="KW-0411">Iron-sulfur</keyword>